<evidence type="ECO:0000313" key="2">
    <source>
        <dbReference type="Proteomes" id="UP000196086"/>
    </source>
</evidence>
<evidence type="ECO:0000313" key="1">
    <source>
        <dbReference type="EMBL" id="OUI97682.1"/>
    </source>
</evidence>
<dbReference type="AlphaFoldDB" id="A0A1Z5YR06"/>
<organism evidence="1 2">
    <name type="scientific">Acetobacter cibinongensis</name>
    <dbReference type="NCBI Taxonomy" id="146475"/>
    <lineage>
        <taxon>Bacteria</taxon>
        <taxon>Pseudomonadati</taxon>
        <taxon>Pseudomonadota</taxon>
        <taxon>Alphaproteobacteria</taxon>
        <taxon>Acetobacterales</taxon>
        <taxon>Acetobacteraceae</taxon>
        <taxon>Acetobacter</taxon>
    </lineage>
</organism>
<comment type="caution">
    <text evidence="1">The sequence shown here is derived from an EMBL/GenBank/DDBJ whole genome shotgun (WGS) entry which is preliminary data.</text>
</comment>
<gene>
    <name evidence="1" type="ORF">HK14_02065</name>
</gene>
<reference evidence="1 2" key="1">
    <citation type="submission" date="2014-06" db="EMBL/GenBank/DDBJ databases">
        <authorList>
            <person name="Ju J."/>
            <person name="Zhang J."/>
        </authorList>
    </citation>
    <scope>NUCLEOTIDE SEQUENCE [LARGE SCALE GENOMIC DNA]</scope>
    <source>
        <strain evidence="1 2">DsW_47</strain>
    </source>
</reference>
<proteinExistence type="predicted"/>
<name>A0A1Z5YR06_9PROT</name>
<dbReference type="EMBL" id="JOMQ01000128">
    <property type="protein sequence ID" value="OUI97682.1"/>
    <property type="molecule type" value="Genomic_DNA"/>
</dbReference>
<accession>A0A1Z5YR06</accession>
<sequence>MDVPDTVTREEMRVVISELWKMVPHHRAELSPDYIWIRDIPEPWNTRFRKAHRGSTFTIMGTAYIRDWSKFLCLIRPSDPYW</sequence>
<dbReference type="Proteomes" id="UP000196086">
    <property type="component" value="Unassembled WGS sequence"/>
</dbReference>
<protein>
    <submittedName>
        <fullName evidence="1">Uncharacterized protein</fullName>
    </submittedName>
</protein>